<dbReference type="InterPro" id="IPR027417">
    <property type="entry name" value="P-loop_NTPase"/>
</dbReference>
<proteinExistence type="predicted"/>
<feature type="domain" description="HTH luxR-type" evidence="3">
    <location>
        <begin position="758"/>
        <end position="823"/>
    </location>
</feature>
<reference evidence="4 5" key="1">
    <citation type="submission" date="2021-06" db="EMBL/GenBank/DDBJ databases">
        <title>Actinoplanes lichenicola sp. nov., and Actinoplanes ovalisporus sp. nov., isolated from lichen in Thailand.</title>
        <authorList>
            <person name="Saeng-In P."/>
            <person name="Kanchanasin P."/>
            <person name="Yuki M."/>
            <person name="Kudo T."/>
            <person name="Ohkuma M."/>
            <person name="Phongsopitanun W."/>
            <person name="Tanasupawat S."/>
        </authorList>
    </citation>
    <scope>NUCLEOTIDE SEQUENCE [LARGE SCALE GENOMIC DNA]</scope>
    <source>
        <strain evidence="4 5">NBRC 110975</strain>
    </source>
</reference>
<keyword evidence="1" id="KW-0547">Nucleotide-binding</keyword>
<accession>A0ABS5YXN1</accession>
<dbReference type="InterPro" id="IPR003593">
    <property type="entry name" value="AAA+_ATPase"/>
</dbReference>
<dbReference type="PANTHER" id="PTHR16305:SF35">
    <property type="entry name" value="TRANSCRIPTIONAL ACTIVATOR DOMAIN"/>
    <property type="match status" value="1"/>
</dbReference>
<organism evidence="4 5">
    <name type="scientific">Paractinoplanes bogorensis</name>
    <dbReference type="NCBI Taxonomy" id="1610840"/>
    <lineage>
        <taxon>Bacteria</taxon>
        <taxon>Bacillati</taxon>
        <taxon>Actinomycetota</taxon>
        <taxon>Actinomycetes</taxon>
        <taxon>Micromonosporales</taxon>
        <taxon>Micromonosporaceae</taxon>
        <taxon>Paractinoplanes</taxon>
    </lineage>
</organism>
<name>A0ABS5YXN1_9ACTN</name>
<evidence type="ECO:0000313" key="5">
    <source>
        <dbReference type="Proteomes" id="UP001519654"/>
    </source>
</evidence>
<evidence type="ECO:0000259" key="3">
    <source>
        <dbReference type="PROSITE" id="PS50043"/>
    </source>
</evidence>
<keyword evidence="2" id="KW-0067">ATP-binding</keyword>
<dbReference type="SUPFAM" id="SSF52540">
    <property type="entry name" value="P-loop containing nucleoside triphosphate hydrolases"/>
    <property type="match status" value="1"/>
</dbReference>
<dbReference type="PANTHER" id="PTHR16305">
    <property type="entry name" value="TESTICULAR SOLUBLE ADENYLYL CYCLASE"/>
    <property type="match status" value="1"/>
</dbReference>
<dbReference type="CDD" id="cd06170">
    <property type="entry name" value="LuxR_C_like"/>
    <property type="match status" value="1"/>
</dbReference>
<evidence type="ECO:0000313" key="4">
    <source>
        <dbReference type="EMBL" id="MBU2668199.1"/>
    </source>
</evidence>
<dbReference type="SMART" id="SM00421">
    <property type="entry name" value="HTH_LUXR"/>
    <property type="match status" value="1"/>
</dbReference>
<dbReference type="Pfam" id="PF13191">
    <property type="entry name" value="AAA_16"/>
    <property type="match status" value="1"/>
</dbReference>
<dbReference type="Gene3D" id="1.25.40.10">
    <property type="entry name" value="Tetratricopeptide repeat domain"/>
    <property type="match status" value="1"/>
</dbReference>
<dbReference type="Pfam" id="PF00196">
    <property type="entry name" value="GerE"/>
    <property type="match status" value="1"/>
</dbReference>
<dbReference type="InterPro" id="IPR016032">
    <property type="entry name" value="Sig_transdc_resp-reg_C-effctor"/>
</dbReference>
<dbReference type="Proteomes" id="UP001519654">
    <property type="component" value="Unassembled WGS sequence"/>
</dbReference>
<dbReference type="EMBL" id="JAHKKG010000011">
    <property type="protein sequence ID" value="MBU2668199.1"/>
    <property type="molecule type" value="Genomic_DNA"/>
</dbReference>
<dbReference type="InterPro" id="IPR041664">
    <property type="entry name" value="AAA_16"/>
</dbReference>
<evidence type="ECO:0000256" key="1">
    <source>
        <dbReference type="ARBA" id="ARBA00022741"/>
    </source>
</evidence>
<comment type="caution">
    <text evidence="4">The sequence shown here is derived from an EMBL/GenBank/DDBJ whole genome shotgun (WGS) entry which is preliminary data.</text>
</comment>
<dbReference type="RefSeq" id="WP_215792469.1">
    <property type="nucleotide sequence ID" value="NZ_JAHKKG010000011.1"/>
</dbReference>
<dbReference type="Gene3D" id="1.10.10.10">
    <property type="entry name" value="Winged helix-like DNA-binding domain superfamily/Winged helix DNA-binding domain"/>
    <property type="match status" value="1"/>
</dbReference>
<dbReference type="PROSITE" id="PS50043">
    <property type="entry name" value="HTH_LUXR_2"/>
    <property type="match status" value="1"/>
</dbReference>
<gene>
    <name evidence="4" type="ORF">KOI35_32275</name>
</gene>
<sequence>MGELAERDGQLAALGEAASAGHGVLVLLGGEAGSGKTALLRRFAAGRPRVLWGSCDPLFTPRPLGPFADMARGTGGELLELVDGGARAYRIADALVRASEAAPGTIIVVEDVHWADEATLDVLSLLGRRIETIPALVVVTYRDDELDRFHPLRRLLGETATARRLSVPPLSAAAVAGLAEPYGVDAAELHRTTGGNPFFVTEVLATPEERIPATVRDAVMARASRLSPEATAALEEIAIGLTPDDPGEALNSGIVEDGPGGVAFRHELARQAIEQSLTPSRRVALHRRALETPGDPATLAHHAEAAGDTAAVLRFAPAAARRAASSGAHREAAAQYARALRFGGALPAEERAELLERRSYECYLTDQMDASIDALEQAVELWRATGDHVRRGAAMSQLSRELWCLGRTSDSNRIGGEALRLLEAQPPGPELADACSVLAATHMNAERFEQTVTWAERALRDPDPTVQVHSLNNLGTMQLLTGRPEGWDNLSRSLELAEAAGLDDHIGRAYIHLGWAMTRTRAYHLAPWLDRGLEACRKLGLEAWEYYVVVYRARFHLDSGRTGEAVEDAEYVLRSARSVPLLRLLALTVLGLARARRGDPHRWSALDEALTLAKGQTELQYLAPVATARAEAAWLDGRTSTDENDTFALAVKRDARWVSGELAWLRRLAGGPEIKIKTVSPYARQLAGEQRAAATEWTRLGCPYDAALALAGSDDEGDLRRALSEFQRLGAKPAAAIVSRRLRALGVRDVPRGPRAETARHPASLTRREAEVLAFLRRGEPDAEIAARLHLSEKTVHHHVSAILRKMGVANRREAASEATRRGLITS</sequence>
<dbReference type="InterPro" id="IPR011990">
    <property type="entry name" value="TPR-like_helical_dom_sf"/>
</dbReference>
<dbReference type="SUPFAM" id="SSF48452">
    <property type="entry name" value="TPR-like"/>
    <property type="match status" value="1"/>
</dbReference>
<keyword evidence="5" id="KW-1185">Reference proteome</keyword>
<dbReference type="SMART" id="SM00382">
    <property type="entry name" value="AAA"/>
    <property type="match status" value="1"/>
</dbReference>
<dbReference type="PRINTS" id="PR00038">
    <property type="entry name" value="HTHLUXR"/>
</dbReference>
<dbReference type="InterPro" id="IPR036388">
    <property type="entry name" value="WH-like_DNA-bd_sf"/>
</dbReference>
<dbReference type="SUPFAM" id="SSF46894">
    <property type="entry name" value="C-terminal effector domain of the bipartite response regulators"/>
    <property type="match status" value="1"/>
</dbReference>
<dbReference type="InterPro" id="IPR000792">
    <property type="entry name" value="Tscrpt_reg_LuxR_C"/>
</dbReference>
<evidence type="ECO:0000256" key="2">
    <source>
        <dbReference type="ARBA" id="ARBA00022840"/>
    </source>
</evidence>
<protein>
    <submittedName>
        <fullName evidence="4">LuxR C-terminal-related transcriptional regulator</fullName>
    </submittedName>
</protein>